<name>A0ABV8F6Q8_9ACTN</name>
<keyword evidence="3" id="KW-1185">Reference proteome</keyword>
<comment type="caution">
    <text evidence="2">The sequence shown here is derived from an EMBL/GenBank/DDBJ whole genome shotgun (WGS) entry which is preliminary data.</text>
</comment>
<keyword evidence="1" id="KW-0732">Signal</keyword>
<dbReference type="EMBL" id="JBHSBC010000022">
    <property type="protein sequence ID" value="MFC3983002.1"/>
    <property type="molecule type" value="Genomic_DNA"/>
</dbReference>
<feature type="chain" id="PRO_5046320334" description="Secreted protein" evidence="1">
    <location>
        <begin position="30"/>
        <end position="105"/>
    </location>
</feature>
<protein>
    <recommendedName>
        <fullName evidence="4">Secreted protein</fullName>
    </recommendedName>
</protein>
<dbReference type="Proteomes" id="UP001595698">
    <property type="component" value="Unassembled WGS sequence"/>
</dbReference>
<reference evidence="3" key="1">
    <citation type="journal article" date="2019" name="Int. J. Syst. Evol. Microbiol.">
        <title>The Global Catalogue of Microorganisms (GCM) 10K type strain sequencing project: providing services to taxonomists for standard genome sequencing and annotation.</title>
        <authorList>
            <consortium name="The Broad Institute Genomics Platform"/>
            <consortium name="The Broad Institute Genome Sequencing Center for Infectious Disease"/>
            <person name="Wu L."/>
            <person name="Ma J."/>
        </authorList>
    </citation>
    <scope>NUCLEOTIDE SEQUENCE [LARGE SCALE GENOMIC DNA]</scope>
    <source>
        <strain evidence="3">TBRC 7912</strain>
    </source>
</reference>
<feature type="signal peptide" evidence="1">
    <location>
        <begin position="1"/>
        <end position="29"/>
    </location>
</feature>
<proteinExistence type="predicted"/>
<evidence type="ECO:0008006" key="4">
    <source>
        <dbReference type="Google" id="ProtNLM"/>
    </source>
</evidence>
<organism evidence="2 3">
    <name type="scientific">Streptosporangium jomthongense</name>
    <dbReference type="NCBI Taxonomy" id="1193683"/>
    <lineage>
        <taxon>Bacteria</taxon>
        <taxon>Bacillati</taxon>
        <taxon>Actinomycetota</taxon>
        <taxon>Actinomycetes</taxon>
        <taxon>Streptosporangiales</taxon>
        <taxon>Streptosporangiaceae</taxon>
        <taxon>Streptosporangium</taxon>
    </lineage>
</organism>
<evidence type="ECO:0000313" key="3">
    <source>
        <dbReference type="Proteomes" id="UP001595698"/>
    </source>
</evidence>
<sequence length="105" mass="11308">MRIRRLSTALLAMALGAATVITGATPAQAEPSDCVIGRLYDPPAYTSYCASGTGYHMIGVGWKHPNPQMPEYGEWHGEWAPVGGTSIAYIPFSRQITGVNILKKD</sequence>
<evidence type="ECO:0000313" key="2">
    <source>
        <dbReference type="EMBL" id="MFC3983002.1"/>
    </source>
</evidence>
<gene>
    <name evidence="2" type="ORF">ACFOYY_22920</name>
</gene>
<evidence type="ECO:0000256" key="1">
    <source>
        <dbReference type="SAM" id="SignalP"/>
    </source>
</evidence>
<accession>A0ABV8F6Q8</accession>
<dbReference type="RefSeq" id="WP_386191797.1">
    <property type="nucleotide sequence ID" value="NZ_JBHSBC010000022.1"/>
</dbReference>